<keyword evidence="1" id="KW-0472">Membrane</keyword>
<feature type="transmembrane region" description="Helical" evidence="1">
    <location>
        <begin position="103"/>
        <end position="124"/>
    </location>
</feature>
<comment type="caution">
    <text evidence="2">The sequence shown here is derived from an EMBL/GenBank/DDBJ whole genome shotgun (WGS) entry which is preliminary data.</text>
</comment>
<accession>A0A1W0WXL3</accession>
<name>A0A1W0WXL3_HYPEX</name>
<reference evidence="3" key="1">
    <citation type="submission" date="2017-01" db="EMBL/GenBank/DDBJ databases">
        <title>Comparative genomics of anhydrobiosis in the tardigrade Hypsibius dujardini.</title>
        <authorList>
            <person name="Yoshida Y."/>
            <person name="Koutsovoulos G."/>
            <person name="Laetsch D."/>
            <person name="Stevens L."/>
            <person name="Kumar S."/>
            <person name="Horikawa D."/>
            <person name="Ishino K."/>
            <person name="Komine S."/>
            <person name="Tomita M."/>
            <person name="Blaxter M."/>
            <person name="Arakawa K."/>
        </authorList>
    </citation>
    <scope>NUCLEOTIDE SEQUENCE [LARGE SCALE GENOMIC DNA]</scope>
    <source>
        <strain evidence="3">Z151</strain>
    </source>
</reference>
<feature type="transmembrane region" description="Helical" evidence="1">
    <location>
        <begin position="136"/>
        <end position="164"/>
    </location>
</feature>
<evidence type="ECO:0000313" key="3">
    <source>
        <dbReference type="Proteomes" id="UP000192578"/>
    </source>
</evidence>
<dbReference type="Proteomes" id="UP000192578">
    <property type="component" value="Unassembled WGS sequence"/>
</dbReference>
<proteinExistence type="predicted"/>
<keyword evidence="1" id="KW-0812">Transmembrane</keyword>
<gene>
    <name evidence="2" type="ORF">BV898_06202</name>
</gene>
<feature type="transmembrane region" description="Helical" evidence="1">
    <location>
        <begin position="237"/>
        <end position="258"/>
    </location>
</feature>
<dbReference type="EMBL" id="MTYJ01000035">
    <property type="protein sequence ID" value="OQV19935.1"/>
    <property type="molecule type" value="Genomic_DNA"/>
</dbReference>
<keyword evidence="1" id="KW-1133">Transmembrane helix</keyword>
<organism evidence="2 3">
    <name type="scientific">Hypsibius exemplaris</name>
    <name type="common">Freshwater tardigrade</name>
    <dbReference type="NCBI Taxonomy" id="2072580"/>
    <lineage>
        <taxon>Eukaryota</taxon>
        <taxon>Metazoa</taxon>
        <taxon>Ecdysozoa</taxon>
        <taxon>Tardigrada</taxon>
        <taxon>Eutardigrada</taxon>
        <taxon>Parachela</taxon>
        <taxon>Hypsibioidea</taxon>
        <taxon>Hypsibiidae</taxon>
        <taxon>Hypsibius</taxon>
    </lineage>
</organism>
<evidence type="ECO:0000313" key="2">
    <source>
        <dbReference type="EMBL" id="OQV19935.1"/>
    </source>
</evidence>
<dbReference type="AlphaFoldDB" id="A0A1W0WXL3"/>
<evidence type="ECO:0000256" key="1">
    <source>
        <dbReference type="SAM" id="Phobius"/>
    </source>
</evidence>
<feature type="transmembrane region" description="Helical" evidence="1">
    <location>
        <begin position="184"/>
        <end position="217"/>
    </location>
</feature>
<keyword evidence="3" id="KW-1185">Reference proteome</keyword>
<sequence length="273" mass="29234">MAQQGYPAQPSVGQDYQFPKHPEGYSFTQAGDGQPMMVQQQQYPQQQYPQQQYPQAVYTAHSGGAVVQPGGVVFVSPHANRYVYPRNKETRCRDLRSQAISCIVYGVLWFVTGVAFVVTFSNLVGSTGGQSSSGQFMLTGISGTTSAGIWGGIVAIIGGSLALLAANKADQITPNSQTVMFAGLLVSQLIALTITTAAVVVFIPFFQIFLNALIIMASSASTYDSNAAVGIATEPTVWLALFCWIFSLGPVGSLVYTFKHILTVMIDVITLKP</sequence>
<protein>
    <submittedName>
        <fullName evidence="2">Uncharacterized protein</fullName>
    </submittedName>
</protein>